<dbReference type="EMBL" id="JBAHYK010000859">
    <property type="protein sequence ID" value="KAL0570883.1"/>
    <property type="molecule type" value="Genomic_DNA"/>
</dbReference>
<feature type="compositionally biased region" description="Acidic residues" evidence="1">
    <location>
        <begin position="272"/>
        <end position="284"/>
    </location>
</feature>
<feature type="compositionally biased region" description="Low complexity" evidence="1">
    <location>
        <begin position="168"/>
        <end position="183"/>
    </location>
</feature>
<feature type="compositionally biased region" description="Basic residues" evidence="1">
    <location>
        <begin position="28"/>
        <end position="39"/>
    </location>
</feature>
<proteinExistence type="predicted"/>
<accession>A0ABR3F6K6</accession>
<evidence type="ECO:0000256" key="1">
    <source>
        <dbReference type="SAM" id="MobiDB-lite"/>
    </source>
</evidence>
<protein>
    <submittedName>
        <fullName evidence="2">Uncharacterized protein</fullName>
    </submittedName>
</protein>
<feature type="region of interest" description="Disordered" evidence="1">
    <location>
        <begin position="1"/>
        <end position="423"/>
    </location>
</feature>
<gene>
    <name evidence="2" type="ORF">V5O48_011078</name>
</gene>
<organism evidence="2 3">
    <name type="scientific">Marasmius crinis-equi</name>
    <dbReference type="NCBI Taxonomy" id="585013"/>
    <lineage>
        <taxon>Eukaryota</taxon>
        <taxon>Fungi</taxon>
        <taxon>Dikarya</taxon>
        <taxon>Basidiomycota</taxon>
        <taxon>Agaricomycotina</taxon>
        <taxon>Agaricomycetes</taxon>
        <taxon>Agaricomycetidae</taxon>
        <taxon>Agaricales</taxon>
        <taxon>Marasmiineae</taxon>
        <taxon>Marasmiaceae</taxon>
        <taxon>Marasmius</taxon>
    </lineage>
</organism>
<feature type="compositionally biased region" description="Polar residues" evidence="1">
    <location>
        <begin position="144"/>
        <end position="160"/>
    </location>
</feature>
<reference evidence="2 3" key="1">
    <citation type="submission" date="2024-02" db="EMBL/GenBank/DDBJ databases">
        <title>A draft genome for the cacao thread blight pathogen Marasmius crinis-equi.</title>
        <authorList>
            <person name="Cohen S.P."/>
            <person name="Baruah I.K."/>
            <person name="Amoako-Attah I."/>
            <person name="Bukari Y."/>
            <person name="Meinhardt L.W."/>
            <person name="Bailey B.A."/>
        </authorList>
    </citation>
    <scope>NUCLEOTIDE SEQUENCE [LARGE SCALE GENOMIC DNA]</scope>
    <source>
        <strain evidence="2 3">GH-76</strain>
    </source>
</reference>
<comment type="caution">
    <text evidence="2">The sequence shown here is derived from an EMBL/GenBank/DDBJ whole genome shotgun (WGS) entry which is preliminary data.</text>
</comment>
<feature type="compositionally biased region" description="Acidic residues" evidence="1">
    <location>
        <begin position="217"/>
        <end position="259"/>
    </location>
</feature>
<feature type="compositionally biased region" description="Basic and acidic residues" evidence="1">
    <location>
        <begin position="285"/>
        <end position="304"/>
    </location>
</feature>
<keyword evidence="3" id="KW-1185">Reference proteome</keyword>
<evidence type="ECO:0000313" key="2">
    <source>
        <dbReference type="EMBL" id="KAL0570883.1"/>
    </source>
</evidence>
<name>A0ABR3F6K6_9AGAR</name>
<evidence type="ECO:0000313" key="3">
    <source>
        <dbReference type="Proteomes" id="UP001465976"/>
    </source>
</evidence>
<feature type="compositionally biased region" description="Polar residues" evidence="1">
    <location>
        <begin position="189"/>
        <end position="200"/>
    </location>
</feature>
<feature type="compositionally biased region" description="Acidic residues" evidence="1">
    <location>
        <begin position="387"/>
        <end position="407"/>
    </location>
</feature>
<dbReference type="Proteomes" id="UP001465976">
    <property type="component" value="Unassembled WGS sequence"/>
</dbReference>
<feature type="compositionally biased region" description="Basic and acidic residues" evidence="1">
    <location>
        <begin position="40"/>
        <end position="51"/>
    </location>
</feature>
<feature type="compositionally biased region" description="Polar residues" evidence="1">
    <location>
        <begin position="1"/>
        <end position="10"/>
    </location>
</feature>
<sequence length="509" mass="56884">MVETRSNGRNLRSKGQPPGKSLSQMKAGTKKKPGARRPVRKAEKGGKEKTPTRSASSEDNDDGDPAPAAETEVDTERQPPGGANFSAQEPYIERLGPMDSISGSQVPPPPTTRCTERQRHEPPLPPVPSVVIPLWKPPREKHSTSTTIGPASRTALSSSEKCIIGPASRTVSSSSENHSRSTTIGPVSRTLSMSRSSVTAHSVEHVDQIPAVLSAILEEEEHLEDQQAEEYEGGEEGQDKEDEEEEDVVPHEQEEEEEQVERPLQQQRYLEDEQSLVDFSEPEPEPEHHQDEGAIQLEQHDNKDWVGVVDDDEERSSLRCLTWGSETPPKQKDGQCITNEDDSVDREPRPPQPRQTRPPRKKHAPRETAVPPPAAKAKKKKTSSHDIEEDEDHSDAEDEDDDDDDSDDKGAYTPGPLPDWAGKRATECYEAYYNEMLKIAADAKWSPQLVFSHVNDIAPIGERPDVKPDNWTPQQWTQYISEQYNNEVAWRLPDKDDRNDPEKVQEAMG</sequence>